<evidence type="ECO:0000313" key="2">
    <source>
        <dbReference type="EMBL" id="ANA85457.1"/>
    </source>
</evidence>
<name>A0A166Y3B0_9CAUD</name>
<accession>A0A166Y3B0</accession>
<evidence type="ECO:0000256" key="1">
    <source>
        <dbReference type="SAM" id="MobiDB-lite"/>
    </source>
</evidence>
<proteinExistence type="predicted"/>
<dbReference type="Proteomes" id="UP000203985">
    <property type="component" value="Segment"/>
</dbReference>
<gene>
    <name evidence="2" type="primary">62</name>
    <name evidence="2" type="ORF">BOWSER_62</name>
</gene>
<dbReference type="EMBL" id="KU998235">
    <property type="protein sequence ID" value="ANA85457.1"/>
    <property type="molecule type" value="Genomic_DNA"/>
</dbReference>
<organism evidence="2 3">
    <name type="scientific">Gordonia phage Bowser</name>
    <dbReference type="NCBI Taxonomy" id="1838063"/>
    <lineage>
        <taxon>Viruses</taxon>
        <taxon>Duplodnaviria</taxon>
        <taxon>Heunggongvirae</taxon>
        <taxon>Uroviricota</taxon>
        <taxon>Caudoviricetes</taxon>
        <taxon>Bowservirus</taxon>
        <taxon>Bowservirus bowser</taxon>
    </lineage>
</organism>
<dbReference type="RefSeq" id="YP_009275629.1">
    <property type="nucleotide sequence ID" value="NC_030930.1"/>
</dbReference>
<evidence type="ECO:0000313" key="3">
    <source>
        <dbReference type="Proteomes" id="UP000203985"/>
    </source>
</evidence>
<feature type="region of interest" description="Disordered" evidence="1">
    <location>
        <begin position="101"/>
        <end position="123"/>
    </location>
</feature>
<dbReference type="KEGG" id="vg:28800834"/>
<dbReference type="GeneID" id="28800834"/>
<protein>
    <submittedName>
        <fullName evidence="2">Uncharacterized protein</fullName>
    </submittedName>
</protein>
<reference evidence="2 3" key="1">
    <citation type="submission" date="2016-03" db="EMBL/GenBank/DDBJ databases">
        <authorList>
            <person name="Montgomery M.T."/>
            <person name="Guerrero C.A."/>
            <person name="Mavrich T.N."/>
            <person name="Pope W.H."/>
            <person name="Garlena R.A."/>
            <person name="Russell D.A."/>
            <person name="Jacobs-Sera D."/>
            <person name="Hendrix R.W."/>
            <person name="Hatfull G.F."/>
        </authorList>
    </citation>
    <scope>NUCLEOTIDE SEQUENCE [LARGE SCALE GENOMIC DNA]</scope>
</reference>
<keyword evidence="3" id="KW-1185">Reference proteome</keyword>
<sequence length="123" mass="12953">MTTEPDPKQMDRDALIAEVVTLRGHRDQLRRALHSIESIGGAVANTAMALDDALEEIGPLMRMTDPCPPQTVTHSVVFAAAATKVATTEYANGPGPIESALLNPAGTGGGVVYTREPDGSDQR</sequence>
<dbReference type="OrthoDB" id="37388at10239"/>